<dbReference type="Proteomes" id="UP001064632">
    <property type="component" value="Chromosome"/>
</dbReference>
<sequence length="191" mass="22148">MLEISLQDLVKGDRSASKVLTELTEKQELALVSDPKLLLTTYLIVNEWKFPEILATFRIEENDLVNLLLKLDRLGVIDYRPPRRIKKLTARNFSWRSNGPVHTFLLSRVLPEFFNDAFEQPGDEFHFVGGTLSVASRARMKAAIDHFTREFEELARLDSRLPLADRDGCSAVIALRKWEFSEFTRLRRKKV</sequence>
<reference evidence="1" key="1">
    <citation type="submission" date="2022-09" db="EMBL/GenBank/DDBJ databases">
        <title>Tahibacter sp. nov., isolated from a fresh water.</title>
        <authorList>
            <person name="Baek J.H."/>
            <person name="Lee J.K."/>
            <person name="Kim J.M."/>
            <person name="Jeon C.O."/>
        </authorList>
    </citation>
    <scope>NUCLEOTIDE SEQUENCE</scope>
    <source>
        <strain evidence="1">W38</strain>
    </source>
</reference>
<evidence type="ECO:0000313" key="1">
    <source>
        <dbReference type="EMBL" id="UXI65891.1"/>
    </source>
</evidence>
<keyword evidence="2" id="KW-1185">Reference proteome</keyword>
<evidence type="ECO:0000313" key="2">
    <source>
        <dbReference type="Proteomes" id="UP001064632"/>
    </source>
</evidence>
<dbReference type="RefSeq" id="WP_261692886.1">
    <property type="nucleotide sequence ID" value="NZ_CP104694.1"/>
</dbReference>
<name>A0ABY6BB82_9GAMM</name>
<organism evidence="1 2">
    <name type="scientific">Tahibacter amnicola</name>
    <dbReference type="NCBI Taxonomy" id="2976241"/>
    <lineage>
        <taxon>Bacteria</taxon>
        <taxon>Pseudomonadati</taxon>
        <taxon>Pseudomonadota</taxon>
        <taxon>Gammaproteobacteria</taxon>
        <taxon>Lysobacterales</taxon>
        <taxon>Rhodanobacteraceae</taxon>
        <taxon>Tahibacter</taxon>
    </lineage>
</organism>
<protein>
    <submittedName>
        <fullName evidence="1">XRE family transcriptional regulator</fullName>
    </submittedName>
</protein>
<proteinExistence type="predicted"/>
<gene>
    <name evidence="1" type="ORF">N4264_14105</name>
</gene>
<dbReference type="EMBL" id="CP104694">
    <property type="protein sequence ID" value="UXI65891.1"/>
    <property type="molecule type" value="Genomic_DNA"/>
</dbReference>
<accession>A0ABY6BB82</accession>